<keyword evidence="2" id="KW-1185">Reference proteome</keyword>
<dbReference type="AlphaFoldDB" id="C9MQL5"/>
<comment type="caution">
    <text evidence="1">The sequence shown here is derived from an EMBL/GenBank/DDBJ whole genome shotgun (WGS) entry which is preliminary data.</text>
</comment>
<sequence>MHDIQTKIDFTTGETNHSVLFYKLLTKIIKRCYNDVGNGIFFVILPPYAGKKS</sequence>
<dbReference type="HOGENOM" id="CLU_3064883_0_0_10"/>
<evidence type="ECO:0000313" key="2">
    <source>
        <dbReference type="Proteomes" id="UP000003327"/>
    </source>
</evidence>
<reference evidence="1 2" key="1">
    <citation type="submission" date="2009-09" db="EMBL/GenBank/DDBJ databases">
        <authorList>
            <person name="Weinstock G."/>
            <person name="Sodergren E."/>
            <person name="Clifton S."/>
            <person name="Fulton L."/>
            <person name="Fulton B."/>
            <person name="Courtney L."/>
            <person name="Fronick C."/>
            <person name="Harrison M."/>
            <person name="Strong C."/>
            <person name="Farmer C."/>
            <person name="Delahaunty K."/>
            <person name="Markovic C."/>
            <person name="Hall O."/>
            <person name="Minx P."/>
            <person name="Tomlinson C."/>
            <person name="Mitreva M."/>
            <person name="Nelson J."/>
            <person name="Hou S."/>
            <person name="Wollam A."/>
            <person name="Pepin K.H."/>
            <person name="Johnson M."/>
            <person name="Bhonagiri V."/>
            <person name="Nash W.E."/>
            <person name="Warren W."/>
            <person name="Chinwalla A."/>
            <person name="Mardis E.R."/>
            <person name="Wilson R.K."/>
        </authorList>
    </citation>
    <scope>NUCLEOTIDE SEQUENCE [LARGE SCALE GENOMIC DNA]</scope>
    <source>
        <strain evidence="1 2">F0319</strain>
    </source>
</reference>
<name>C9MQL5_9BACT</name>
<organism evidence="1 2">
    <name type="scientific">Prevotella veroralis F0319</name>
    <dbReference type="NCBI Taxonomy" id="649761"/>
    <lineage>
        <taxon>Bacteria</taxon>
        <taxon>Pseudomonadati</taxon>
        <taxon>Bacteroidota</taxon>
        <taxon>Bacteroidia</taxon>
        <taxon>Bacteroidales</taxon>
        <taxon>Prevotellaceae</taxon>
        <taxon>Prevotella</taxon>
    </lineage>
</organism>
<evidence type="ECO:0000313" key="1">
    <source>
        <dbReference type="EMBL" id="EEX18129.1"/>
    </source>
</evidence>
<gene>
    <name evidence="1" type="ORF">HMPREF0973_01914</name>
</gene>
<proteinExistence type="predicted"/>
<dbReference type="Proteomes" id="UP000003327">
    <property type="component" value="Unassembled WGS sequence"/>
</dbReference>
<accession>C9MQL5</accession>
<dbReference type="EMBL" id="ACVA01000047">
    <property type="protein sequence ID" value="EEX18129.1"/>
    <property type="molecule type" value="Genomic_DNA"/>
</dbReference>
<protein>
    <submittedName>
        <fullName evidence="1">Uncharacterized protein</fullName>
    </submittedName>
</protein>